<dbReference type="RefSeq" id="WP_120748537.1">
    <property type="nucleotide sequence ID" value="NZ_RBAH01000012.1"/>
</dbReference>
<dbReference type="Gene3D" id="3.20.20.80">
    <property type="entry name" value="Glycosidases"/>
    <property type="match status" value="1"/>
</dbReference>
<dbReference type="EMBL" id="RBAH01000012">
    <property type="protein sequence ID" value="RKN82154.1"/>
    <property type="molecule type" value="Genomic_DNA"/>
</dbReference>
<reference evidence="1 2" key="1">
    <citation type="journal article" date="2007" name="Int. J. Syst. Evol. Microbiol.">
        <title>Paenibacillus ginsengarvi sp. nov., isolated from soil from ginseng cultivation.</title>
        <authorList>
            <person name="Yoon M.H."/>
            <person name="Ten L.N."/>
            <person name="Im W.T."/>
        </authorList>
    </citation>
    <scope>NUCLEOTIDE SEQUENCE [LARGE SCALE GENOMIC DNA]</scope>
    <source>
        <strain evidence="1 2">KCTC 13059</strain>
    </source>
</reference>
<evidence type="ECO:0008006" key="3">
    <source>
        <dbReference type="Google" id="ProtNLM"/>
    </source>
</evidence>
<comment type="caution">
    <text evidence="1">The sequence shown here is derived from an EMBL/GenBank/DDBJ whole genome shotgun (WGS) entry which is preliminary data.</text>
</comment>
<dbReference type="OrthoDB" id="43070at2"/>
<dbReference type="AlphaFoldDB" id="A0A3B0CC90"/>
<dbReference type="InterPro" id="IPR017853">
    <property type="entry name" value="GH"/>
</dbReference>
<name>A0A3B0CC90_9BACL</name>
<organism evidence="1 2">
    <name type="scientific">Paenibacillus ginsengarvi</name>
    <dbReference type="NCBI Taxonomy" id="400777"/>
    <lineage>
        <taxon>Bacteria</taxon>
        <taxon>Bacillati</taxon>
        <taxon>Bacillota</taxon>
        <taxon>Bacilli</taxon>
        <taxon>Bacillales</taxon>
        <taxon>Paenibacillaceae</taxon>
        <taxon>Paenibacillus</taxon>
    </lineage>
</organism>
<accession>A0A3B0CC90</accession>
<proteinExistence type="predicted"/>
<dbReference type="SUPFAM" id="SSF51445">
    <property type="entry name" value="(Trans)glycosidases"/>
    <property type="match status" value="1"/>
</dbReference>
<evidence type="ECO:0000313" key="2">
    <source>
        <dbReference type="Proteomes" id="UP000282311"/>
    </source>
</evidence>
<keyword evidence="2" id="KW-1185">Reference proteome</keyword>
<protein>
    <recommendedName>
        <fullName evidence="3">Glycosyl hydrolase-like 10 domain-containing protein</fullName>
    </recommendedName>
</protein>
<evidence type="ECO:0000313" key="1">
    <source>
        <dbReference type="EMBL" id="RKN82154.1"/>
    </source>
</evidence>
<sequence length="604" mass="69513">MIEQMFQRTDGYVQVNLQPKTGYIACQMFYRIETDSEHSDWKPASVYPSLDGEFVLNGCDYIWNEAQASGTVRLCETKQYALWWNPYLNIGSIQAEVQVKLSFITIDGDYEDIGSVSIASEGVLYFNDWPRYLGEGGSYNPQPGEQKWAISGQGHGSFIWMKVKEQHPAIRVPLPADGEYHIYFGMKHSGLHFLARIDDEPYTRLITSGTTDCLNFSNYQGKQNKEVFWKRAKLRHGCLEISVMQDSVQRDREFGRLSYIKLVPCGAEEAESGFGSVENARTSRIPELILYYEPYSYALHGFHDAETMNEIMLEEFLRLNPHEISCQTVRVGAKSLHWSRIVERMNQSAMDDFNQVNEDSAKLGTRCDILQESSRYLRVREPNVRFTANVGMNRPYLWNPGLSDTFTNEHRDYVKNGDFDYAIPEVRDYAKSILFELIDNYDIDGIVLDYMRNYLNQSVDSLTDLCRDVKRRLDEKGRQTGKTLELKVRIPAEQIVYYKSMKLCVAERLVDGIIPSNHATAEPLPPVEHYQQLCKGTGVKVYGCIDGWRWILGHHAKTGILRMAHSPESINRYIEHYTKLGVDGIFVYQGDQVTGNPYLFNLFR</sequence>
<gene>
    <name evidence="1" type="ORF">D7M11_17515</name>
</gene>
<dbReference type="Proteomes" id="UP000282311">
    <property type="component" value="Unassembled WGS sequence"/>
</dbReference>